<keyword evidence="9" id="KW-1185">Reference proteome</keyword>
<evidence type="ECO:0000256" key="4">
    <source>
        <dbReference type="ARBA" id="ARBA00019595"/>
    </source>
</evidence>
<keyword evidence="7 8" id="KW-0413">Isomerase</keyword>
<dbReference type="Pfam" id="PF00908">
    <property type="entry name" value="dTDP_sugar_isom"/>
    <property type="match status" value="1"/>
</dbReference>
<sequence>MRLIPQAIPDVLLVEGEPAGDARGWFARLWCAETFAAAGVDFRPSQISQSMNAEAGTLRGLHFQHAPHAEAKLVRCLRGRAWDVAVDLREDSPTRHRWVGVELSPGGRRAVLIPRGFAHGFITLEPGTELLYITDHPWTPGAEGGLRWDDPALAIDWPAEPRVLSDRDRGHPLIGAGDAK</sequence>
<evidence type="ECO:0000256" key="6">
    <source>
        <dbReference type="PIRSR" id="PIRSR600888-3"/>
    </source>
</evidence>
<evidence type="ECO:0000256" key="1">
    <source>
        <dbReference type="ARBA" id="ARBA00001298"/>
    </source>
</evidence>
<dbReference type="PANTHER" id="PTHR21047">
    <property type="entry name" value="DTDP-6-DEOXY-D-GLUCOSE-3,5 EPIMERASE"/>
    <property type="match status" value="1"/>
</dbReference>
<comment type="pathway">
    <text evidence="7">Carbohydrate biosynthesis; dTDP-L-rhamnose biosynthesis.</text>
</comment>
<dbReference type="PANTHER" id="PTHR21047:SF2">
    <property type="entry name" value="THYMIDINE DIPHOSPHO-4-KETO-RHAMNOSE 3,5-EPIMERASE"/>
    <property type="match status" value="1"/>
</dbReference>
<comment type="caution">
    <text evidence="8">The sequence shown here is derived from an EMBL/GenBank/DDBJ whole genome shotgun (WGS) entry which is preliminary data.</text>
</comment>
<dbReference type="GO" id="GO:0000271">
    <property type="term" value="P:polysaccharide biosynthetic process"/>
    <property type="evidence" value="ECO:0007669"/>
    <property type="project" value="TreeGrafter"/>
</dbReference>
<organism evidence="8 9">
    <name type="scientific">Thermohalobaculum xanthum</name>
    <dbReference type="NCBI Taxonomy" id="2753746"/>
    <lineage>
        <taxon>Bacteria</taxon>
        <taxon>Pseudomonadati</taxon>
        <taxon>Pseudomonadota</taxon>
        <taxon>Alphaproteobacteria</taxon>
        <taxon>Rhodobacterales</taxon>
        <taxon>Paracoccaceae</taxon>
        <taxon>Thermohalobaculum</taxon>
    </lineage>
</organism>
<dbReference type="EMBL" id="JAEHHL010000002">
    <property type="protein sequence ID" value="MBK0398910.1"/>
    <property type="molecule type" value="Genomic_DNA"/>
</dbReference>
<name>A0A8J7M728_9RHOB</name>
<evidence type="ECO:0000256" key="2">
    <source>
        <dbReference type="ARBA" id="ARBA00001997"/>
    </source>
</evidence>
<evidence type="ECO:0000256" key="5">
    <source>
        <dbReference type="PIRSR" id="PIRSR600888-1"/>
    </source>
</evidence>
<evidence type="ECO:0000313" key="8">
    <source>
        <dbReference type="EMBL" id="MBK0398910.1"/>
    </source>
</evidence>
<feature type="active site" description="Proton donor" evidence="5">
    <location>
        <position position="132"/>
    </location>
</feature>
<dbReference type="GO" id="GO:0005829">
    <property type="term" value="C:cytosol"/>
    <property type="evidence" value="ECO:0007669"/>
    <property type="project" value="TreeGrafter"/>
</dbReference>
<comment type="catalytic activity">
    <reaction evidence="1 7">
        <text>dTDP-4-dehydro-6-deoxy-alpha-D-glucose = dTDP-4-dehydro-beta-L-rhamnose</text>
        <dbReference type="Rhea" id="RHEA:16969"/>
        <dbReference type="ChEBI" id="CHEBI:57649"/>
        <dbReference type="ChEBI" id="CHEBI:62830"/>
        <dbReference type="EC" id="5.1.3.13"/>
    </reaction>
</comment>
<protein>
    <recommendedName>
        <fullName evidence="4 7">dTDP-4-dehydrorhamnose 3,5-epimerase</fullName>
        <ecNumber evidence="3 7">5.1.3.13</ecNumber>
    </recommendedName>
    <alternativeName>
        <fullName evidence="7">Thymidine diphospho-4-keto-rhamnose 3,5-epimerase</fullName>
    </alternativeName>
</protein>
<evidence type="ECO:0000256" key="3">
    <source>
        <dbReference type="ARBA" id="ARBA00012098"/>
    </source>
</evidence>
<comment type="similarity">
    <text evidence="7">Belongs to the dTDP-4-dehydrorhamnose 3,5-epimerase family.</text>
</comment>
<dbReference type="Proteomes" id="UP000655420">
    <property type="component" value="Unassembled WGS sequence"/>
</dbReference>
<dbReference type="AlphaFoldDB" id="A0A8J7M728"/>
<proteinExistence type="inferred from homology"/>
<feature type="site" description="Participates in a stacking interaction with the thymidine ring of dTDP-4-oxo-6-deoxyglucose" evidence="6">
    <location>
        <position position="138"/>
    </location>
</feature>
<dbReference type="GO" id="GO:0019305">
    <property type="term" value="P:dTDP-rhamnose biosynthetic process"/>
    <property type="evidence" value="ECO:0007669"/>
    <property type="project" value="UniProtKB-UniRule"/>
</dbReference>
<accession>A0A8J7M728</accession>
<dbReference type="NCBIfam" id="TIGR01221">
    <property type="entry name" value="rmlC"/>
    <property type="match status" value="1"/>
</dbReference>
<evidence type="ECO:0000256" key="7">
    <source>
        <dbReference type="RuleBase" id="RU364069"/>
    </source>
</evidence>
<dbReference type="CDD" id="cd00438">
    <property type="entry name" value="cupin_RmlC"/>
    <property type="match status" value="1"/>
</dbReference>
<reference evidence="8" key="1">
    <citation type="submission" date="2020-12" db="EMBL/GenBank/DDBJ databases">
        <title>Bacterial taxonomy.</title>
        <authorList>
            <person name="Pan X."/>
        </authorList>
    </citation>
    <scope>NUCLEOTIDE SEQUENCE</scope>
    <source>
        <strain evidence="8">M0105</strain>
    </source>
</reference>
<dbReference type="InterPro" id="IPR011051">
    <property type="entry name" value="RmlC_Cupin_sf"/>
</dbReference>
<dbReference type="EC" id="5.1.3.13" evidence="3 7"/>
<dbReference type="UniPathway" id="UPA00124"/>
<dbReference type="Gene3D" id="2.60.120.10">
    <property type="entry name" value="Jelly Rolls"/>
    <property type="match status" value="1"/>
</dbReference>
<feature type="active site" description="Proton acceptor" evidence="5">
    <location>
        <position position="62"/>
    </location>
</feature>
<dbReference type="SUPFAM" id="SSF51182">
    <property type="entry name" value="RmlC-like cupins"/>
    <property type="match status" value="1"/>
</dbReference>
<dbReference type="RefSeq" id="WP_200608628.1">
    <property type="nucleotide sequence ID" value="NZ_JAEHHL010000002.1"/>
</dbReference>
<dbReference type="InterPro" id="IPR000888">
    <property type="entry name" value="RmlC-like"/>
</dbReference>
<dbReference type="InterPro" id="IPR014710">
    <property type="entry name" value="RmlC-like_jellyroll"/>
</dbReference>
<comment type="function">
    <text evidence="2 7">Catalyzes the epimerization of the C3' and C5'positions of dTDP-6-deoxy-D-xylo-4-hexulose, forming dTDP-6-deoxy-L-lyxo-4-hexulose.</text>
</comment>
<gene>
    <name evidence="8" type="primary">rfbC</name>
    <name evidence="8" type="ORF">H0I76_06895</name>
</gene>
<comment type="subunit">
    <text evidence="7">Homodimer.</text>
</comment>
<evidence type="ECO:0000313" key="9">
    <source>
        <dbReference type="Proteomes" id="UP000655420"/>
    </source>
</evidence>
<dbReference type="GO" id="GO:0008830">
    <property type="term" value="F:dTDP-4-dehydrorhamnose 3,5-epimerase activity"/>
    <property type="evidence" value="ECO:0007669"/>
    <property type="project" value="UniProtKB-UniRule"/>
</dbReference>